<accession>A0A165DVE0</accession>
<evidence type="ECO:0000256" key="5">
    <source>
        <dbReference type="ARBA" id="ARBA00023033"/>
    </source>
</evidence>
<evidence type="ECO:0000313" key="7">
    <source>
        <dbReference type="EMBL" id="KZT53620.1"/>
    </source>
</evidence>
<keyword evidence="3" id="KW-0274">FAD</keyword>
<evidence type="ECO:0000256" key="2">
    <source>
        <dbReference type="ARBA" id="ARBA00022630"/>
    </source>
</evidence>
<dbReference type="InterPro" id="IPR002938">
    <property type="entry name" value="FAD-bd"/>
</dbReference>
<feature type="domain" description="FAD-binding" evidence="6">
    <location>
        <begin position="2"/>
        <end position="352"/>
    </location>
</feature>
<dbReference type="GO" id="GO:0071949">
    <property type="term" value="F:FAD binding"/>
    <property type="evidence" value="ECO:0007669"/>
    <property type="project" value="InterPro"/>
</dbReference>
<keyword evidence="4" id="KW-0560">Oxidoreductase</keyword>
<evidence type="ECO:0000259" key="6">
    <source>
        <dbReference type="Pfam" id="PF01494"/>
    </source>
</evidence>
<keyword evidence="8" id="KW-1185">Reference proteome</keyword>
<organism evidence="7 8">
    <name type="scientific">Calocera cornea HHB12733</name>
    <dbReference type="NCBI Taxonomy" id="1353952"/>
    <lineage>
        <taxon>Eukaryota</taxon>
        <taxon>Fungi</taxon>
        <taxon>Dikarya</taxon>
        <taxon>Basidiomycota</taxon>
        <taxon>Agaricomycotina</taxon>
        <taxon>Dacrymycetes</taxon>
        <taxon>Dacrymycetales</taxon>
        <taxon>Dacrymycetaceae</taxon>
        <taxon>Calocera</taxon>
    </lineage>
</organism>
<name>A0A165DVE0_9BASI</name>
<reference evidence="7 8" key="1">
    <citation type="journal article" date="2016" name="Mol. Biol. Evol.">
        <title>Comparative Genomics of Early-Diverging Mushroom-Forming Fungi Provides Insights into the Origins of Lignocellulose Decay Capabilities.</title>
        <authorList>
            <person name="Nagy L.G."/>
            <person name="Riley R."/>
            <person name="Tritt A."/>
            <person name="Adam C."/>
            <person name="Daum C."/>
            <person name="Floudas D."/>
            <person name="Sun H."/>
            <person name="Yadav J.S."/>
            <person name="Pangilinan J."/>
            <person name="Larsson K.H."/>
            <person name="Matsuura K."/>
            <person name="Barry K."/>
            <person name="Labutti K."/>
            <person name="Kuo R."/>
            <person name="Ohm R.A."/>
            <person name="Bhattacharya S.S."/>
            <person name="Shirouzu T."/>
            <person name="Yoshinaga Y."/>
            <person name="Martin F.M."/>
            <person name="Grigoriev I.V."/>
            <person name="Hibbett D.S."/>
        </authorList>
    </citation>
    <scope>NUCLEOTIDE SEQUENCE [LARGE SCALE GENOMIC DNA]</scope>
    <source>
        <strain evidence="7 8">HHB12733</strain>
    </source>
</reference>
<protein>
    <submittedName>
        <fullName evidence="7">FAD/NAD(P)-binding domain-containing protein</fullName>
    </submittedName>
</protein>
<dbReference type="InterPro" id="IPR050493">
    <property type="entry name" value="FAD-dep_Monooxygenase_BioMet"/>
</dbReference>
<dbReference type="AlphaFoldDB" id="A0A165DVE0"/>
<evidence type="ECO:0000313" key="8">
    <source>
        <dbReference type="Proteomes" id="UP000076842"/>
    </source>
</evidence>
<dbReference type="GO" id="GO:0004497">
    <property type="term" value="F:monooxygenase activity"/>
    <property type="evidence" value="ECO:0007669"/>
    <property type="project" value="UniProtKB-KW"/>
</dbReference>
<dbReference type="PANTHER" id="PTHR13789:SF309">
    <property type="entry name" value="PUTATIVE (AFU_ORTHOLOGUE AFUA_6G14510)-RELATED"/>
    <property type="match status" value="1"/>
</dbReference>
<dbReference type="EMBL" id="KV424032">
    <property type="protein sequence ID" value="KZT53620.1"/>
    <property type="molecule type" value="Genomic_DNA"/>
</dbReference>
<dbReference type="OrthoDB" id="47494at2759"/>
<dbReference type="InParanoid" id="A0A165DVE0"/>
<dbReference type="Proteomes" id="UP000076842">
    <property type="component" value="Unassembled WGS sequence"/>
</dbReference>
<keyword evidence="5" id="KW-0503">Monooxygenase</keyword>
<comment type="similarity">
    <text evidence="1">Belongs to the paxM FAD-dependent monooxygenase family.</text>
</comment>
<dbReference type="SUPFAM" id="SSF51905">
    <property type="entry name" value="FAD/NAD(P)-binding domain"/>
    <property type="match status" value="1"/>
</dbReference>
<evidence type="ECO:0000256" key="4">
    <source>
        <dbReference type="ARBA" id="ARBA00023002"/>
    </source>
</evidence>
<dbReference type="Gene3D" id="3.50.50.60">
    <property type="entry name" value="FAD/NAD(P)-binding domain"/>
    <property type="match status" value="1"/>
</dbReference>
<evidence type="ECO:0000256" key="1">
    <source>
        <dbReference type="ARBA" id="ARBA00007992"/>
    </source>
</evidence>
<evidence type="ECO:0000256" key="3">
    <source>
        <dbReference type="ARBA" id="ARBA00022827"/>
    </source>
</evidence>
<proteinExistence type="inferred from homology"/>
<dbReference type="Pfam" id="PF01494">
    <property type="entry name" value="FAD_binding_3"/>
    <property type="match status" value="1"/>
</dbReference>
<sequence>MKVIIVGAGVAGPILAMLLQHKGFSPVIYEAAPSIPSGGGGVQLSPQTFKVLNIVGLAERAIAAGQAQETLEFRSEPSGRVLFSWDIPALIRAETGWPVCHIRRITYVRLLVDAVRERGIEVQFGKKVVRVEQEGEKVRVEFEDGTEDEGDLLVGCDGMSSDVRELVFPPGKEHYTGIIVIGGIARRHPSAVPPTVLQVFGDAAHFLSAPFSPTEIGFQCALPEPRVSSDRWRSIPPTTTQGQAMLMALPQARWGGGPSRMIGEATSAYRHAVSLREPLDTWHEGRVVLVGDSAHPATPHLGQGGNQAAEDAYHLVRLLCRPGHIPLSPPELAAALAEYTAVRVPHAKDVVASSIAEGRVRVLAGPEKCKKRDEALGKSLAEGRWRDVVRRMRGPFEGESEI</sequence>
<dbReference type="PANTHER" id="PTHR13789">
    <property type="entry name" value="MONOOXYGENASE"/>
    <property type="match status" value="1"/>
</dbReference>
<dbReference type="InterPro" id="IPR036188">
    <property type="entry name" value="FAD/NAD-bd_sf"/>
</dbReference>
<gene>
    <name evidence="7" type="ORF">CALCODRAFT_500865</name>
</gene>
<dbReference type="STRING" id="1353952.A0A165DVE0"/>
<dbReference type="PRINTS" id="PR00420">
    <property type="entry name" value="RNGMNOXGNASE"/>
</dbReference>
<keyword evidence="2" id="KW-0285">Flavoprotein</keyword>